<evidence type="ECO:0000256" key="1">
    <source>
        <dbReference type="ARBA" id="ARBA00007948"/>
    </source>
</evidence>
<dbReference type="Proteomes" id="UP000268162">
    <property type="component" value="Unassembled WGS sequence"/>
</dbReference>
<feature type="region of interest" description="Disordered" evidence="5">
    <location>
        <begin position="152"/>
        <end position="193"/>
    </location>
</feature>
<feature type="compositionally biased region" description="Low complexity" evidence="5">
    <location>
        <begin position="804"/>
        <end position="814"/>
    </location>
</feature>
<dbReference type="AlphaFoldDB" id="A0A4P9ZYW4"/>
<evidence type="ECO:0000256" key="4">
    <source>
        <dbReference type="PROSITE-ProRule" id="PRU00192"/>
    </source>
</evidence>
<dbReference type="GO" id="GO:0030674">
    <property type="term" value="F:protein-macromolecule adaptor activity"/>
    <property type="evidence" value="ECO:0007669"/>
    <property type="project" value="InterPro"/>
</dbReference>
<dbReference type="GO" id="GO:0043130">
    <property type="term" value="F:ubiquitin binding"/>
    <property type="evidence" value="ECO:0007669"/>
    <property type="project" value="InterPro"/>
</dbReference>
<evidence type="ECO:0000313" key="7">
    <source>
        <dbReference type="EMBL" id="RKP38944.1"/>
    </source>
</evidence>
<dbReference type="InterPro" id="IPR013761">
    <property type="entry name" value="SAM/pointed_sf"/>
</dbReference>
<feature type="domain" description="SH3" evidence="6">
    <location>
        <begin position="72"/>
        <end position="131"/>
    </location>
</feature>
<dbReference type="PANTHER" id="PTHR14167">
    <property type="entry name" value="SH3 DOMAIN-CONTAINING"/>
    <property type="match status" value="1"/>
</dbReference>
<keyword evidence="8" id="KW-1185">Reference proteome</keyword>
<evidence type="ECO:0000259" key="6">
    <source>
        <dbReference type="PROSITE" id="PS50002"/>
    </source>
</evidence>
<comment type="similarity">
    <text evidence="1">Belongs to the SLA1 family.</text>
</comment>
<evidence type="ECO:0000313" key="8">
    <source>
        <dbReference type="Proteomes" id="UP000268162"/>
    </source>
</evidence>
<dbReference type="InterPro" id="IPR001452">
    <property type="entry name" value="SH3_domain"/>
</dbReference>
<dbReference type="PANTHER" id="PTHR14167:SF116">
    <property type="entry name" value="CAP, ISOFORM AC"/>
    <property type="match status" value="1"/>
</dbReference>
<evidence type="ECO:0000256" key="3">
    <source>
        <dbReference type="ARBA" id="ARBA00022443"/>
    </source>
</evidence>
<dbReference type="Pfam" id="PF14604">
    <property type="entry name" value="SH3_9"/>
    <property type="match status" value="3"/>
</dbReference>
<dbReference type="SUPFAM" id="SSF50044">
    <property type="entry name" value="SH3-domain"/>
    <property type="match status" value="3"/>
</dbReference>
<dbReference type="InterPro" id="IPR036028">
    <property type="entry name" value="SH3-like_dom_sf"/>
</dbReference>
<dbReference type="InterPro" id="IPR050384">
    <property type="entry name" value="Endophilin_SH3RF"/>
</dbReference>
<name>A0A4P9ZYW4_9FUNG</name>
<dbReference type="PROSITE" id="PS50002">
    <property type="entry name" value="SH3"/>
    <property type="match status" value="3"/>
</dbReference>
<feature type="region of interest" description="Disordered" evidence="5">
    <location>
        <begin position="420"/>
        <end position="476"/>
    </location>
</feature>
<dbReference type="Gene3D" id="2.30.30.700">
    <property type="entry name" value="SLA1 homology domain 1"/>
    <property type="match status" value="1"/>
</dbReference>
<feature type="compositionally biased region" description="Pro residues" evidence="5">
    <location>
        <begin position="177"/>
        <end position="186"/>
    </location>
</feature>
<dbReference type="GO" id="GO:0008092">
    <property type="term" value="F:cytoskeletal protein binding"/>
    <property type="evidence" value="ECO:0007669"/>
    <property type="project" value="InterPro"/>
</dbReference>
<evidence type="ECO:0000256" key="2">
    <source>
        <dbReference type="ARBA" id="ARBA00020357"/>
    </source>
</evidence>
<dbReference type="Pfam" id="PF03983">
    <property type="entry name" value="SHD1"/>
    <property type="match status" value="1"/>
</dbReference>
<dbReference type="InterPro" id="IPR056996">
    <property type="entry name" value="PH_SLA1"/>
</dbReference>
<dbReference type="Gene3D" id="2.30.30.40">
    <property type="entry name" value="SH3 Domains"/>
    <property type="match status" value="3"/>
</dbReference>
<dbReference type="Gene3D" id="1.10.150.50">
    <property type="entry name" value="Transcription Factor, Ets-1"/>
    <property type="match status" value="1"/>
</dbReference>
<feature type="region of interest" description="Disordered" evidence="5">
    <location>
        <begin position="717"/>
        <end position="838"/>
    </location>
</feature>
<dbReference type="InterPro" id="IPR007131">
    <property type="entry name" value="SHD1"/>
</dbReference>
<dbReference type="PRINTS" id="PR00452">
    <property type="entry name" value="SH3DOMAIN"/>
</dbReference>
<accession>A0A4P9ZYW4</accession>
<keyword evidence="3 4" id="KW-0728">SH3 domain</keyword>
<feature type="compositionally biased region" description="Polar residues" evidence="5">
    <location>
        <begin position="794"/>
        <end position="803"/>
    </location>
</feature>
<gene>
    <name evidence="7" type="ORF">BJ085DRAFT_38086</name>
</gene>
<dbReference type="SMART" id="SM00326">
    <property type="entry name" value="SH3"/>
    <property type="match status" value="3"/>
</dbReference>
<proteinExistence type="inferred from homology"/>
<reference evidence="8" key="1">
    <citation type="journal article" date="2018" name="Nat. Microbiol.">
        <title>Leveraging single-cell genomics to expand the fungal tree of life.</title>
        <authorList>
            <person name="Ahrendt S.R."/>
            <person name="Quandt C.A."/>
            <person name="Ciobanu D."/>
            <person name="Clum A."/>
            <person name="Salamov A."/>
            <person name="Andreopoulos B."/>
            <person name="Cheng J.F."/>
            <person name="Woyke T."/>
            <person name="Pelin A."/>
            <person name="Henrissat B."/>
            <person name="Reynolds N.K."/>
            <person name="Benny G.L."/>
            <person name="Smith M.E."/>
            <person name="James T.Y."/>
            <person name="Grigoriev I.V."/>
        </authorList>
    </citation>
    <scope>NUCLEOTIDE SEQUENCE [LARGE SCALE GENOMIC DNA]</scope>
    <source>
        <strain evidence="8">RSA 468</strain>
    </source>
</reference>
<dbReference type="Pfam" id="PF24081">
    <property type="entry name" value="PH_SLA1"/>
    <property type="match status" value="1"/>
</dbReference>
<feature type="compositionally biased region" description="Low complexity" evidence="5">
    <location>
        <begin position="742"/>
        <end position="759"/>
    </location>
</feature>
<feature type="domain" description="SH3" evidence="6">
    <location>
        <begin position="331"/>
        <end position="397"/>
    </location>
</feature>
<feature type="compositionally biased region" description="Basic and acidic residues" evidence="5">
    <location>
        <begin position="540"/>
        <end position="551"/>
    </location>
</feature>
<dbReference type="GO" id="GO:0042802">
    <property type="term" value="F:identical protein binding"/>
    <property type="evidence" value="ECO:0007669"/>
    <property type="project" value="InterPro"/>
</dbReference>
<protein>
    <recommendedName>
        <fullName evidence="2">Actin cytoskeleton-regulatory complex protein SLA1</fullName>
    </recommendedName>
</protein>
<feature type="region of interest" description="Disordered" evidence="5">
    <location>
        <begin position="535"/>
        <end position="554"/>
    </location>
</feature>
<dbReference type="EMBL" id="ML002314">
    <property type="protein sequence ID" value="RKP38944.1"/>
    <property type="molecule type" value="Genomic_DNA"/>
</dbReference>
<feature type="region of interest" description="Disordered" evidence="5">
    <location>
        <begin position="676"/>
        <end position="695"/>
    </location>
</feature>
<feature type="domain" description="SH3" evidence="6">
    <location>
        <begin position="2"/>
        <end position="71"/>
    </location>
</feature>
<sequence>MPFVDICVALYKYEAQDAEELNIDEGDVLYLLDTSDPDWHLVKPKPSADSAQSPPNPEQKGLVPATYIERVQPLNAAKALYDYAATGEEELTIQEDDRLEVLSDDDPDWTIVRKNGQAGFVPSSYIELEHLSPTQPTPATAPVNPVVVAAAESAPPPAPAPQLAPAAPRISEDTEPHPPAQSPTPSSPKADPKDIAYWSVTECAKKKKDNRKGLLGVGDLKIFYSCTSDKSPVLKWHIDVLKTFTVKKDTITLEFNDPTTPELRFQLANKADAKAVGAKIEVTRHKLLYPESPPMSPTVPRVSTDSMNGLSRTSIDHAFGTSSPAATPGMVEAQLATVLYDFESEESEELSVSAGQLVYVLDCTSNPDWWACQVVVEDGSTPAEGLVPASYVQLAEPAEASASTKSKAITSPTKAAITAKPTEIAESPNGRASEDNLPLQELMNKKASQESTTRRRSRTNSSGHGPVDGYPDPKNVRTWVDRTNTFRVKAEFIGLTEDGRVKLHKENGVKIAVPLGKFDTDSLAYVKQHEGGARTSVSARELHGSTKERPFSRVVSTPPKSKKINLDFDWFDFFTLKCDVKADEALLYATSFTAERLDDSDLKGIKMSTLETLGVHPPDRQRILDGIQRFLGKKSGAGKQVSFGATSFIDETKAAGPVGDSDIARQMQLIEVDQTKAAAAPKAESSNKARGLSSIDERFERQRQIEEDELLARKLQDVEKNRRKPSGKSPVVLEDPFTSGNTPSPLVPTSPVSSLASSSYAQPLGLGLGGRKTTSKRAPPAKSAPSSIDPRQILQAQKQLSETSSPRSPISAIVSPPPPQSALKSRSAAPTSPLGFDDDQWIIHDAPVPDVNKQLPQLPAPSPPTQANTLAVVVRSEANNPPASQPPAMIPLASALQAPLVPTPNVYMPGSGVFVPTRQHRAPPPPPANQPPVNLAAQAASLFQGARPPAQLNPTFMQGHHTGMLSAQPPPLVPMVSQPAMMGSLRPTMAGPTFATHPSHSTNQLLAHNPTQLTRSLSATPGPVVGPGAMVLAQQRPIPVGNANPHSGMVLYGSNLGATTPPVVET</sequence>
<evidence type="ECO:0000256" key="5">
    <source>
        <dbReference type="SAM" id="MobiDB-lite"/>
    </source>
</evidence>
<organism evidence="7 8">
    <name type="scientific">Dimargaris cristalligena</name>
    <dbReference type="NCBI Taxonomy" id="215637"/>
    <lineage>
        <taxon>Eukaryota</taxon>
        <taxon>Fungi</taxon>
        <taxon>Fungi incertae sedis</taxon>
        <taxon>Zoopagomycota</taxon>
        <taxon>Kickxellomycotina</taxon>
        <taxon>Dimargaritomycetes</taxon>
        <taxon>Dimargaritales</taxon>
        <taxon>Dimargaritaceae</taxon>
        <taxon>Dimargaris</taxon>
    </lineage>
</organism>
<dbReference type="GO" id="GO:0005737">
    <property type="term" value="C:cytoplasm"/>
    <property type="evidence" value="ECO:0007669"/>
    <property type="project" value="TreeGrafter"/>
</dbReference>
<dbReference type="STRING" id="215637.A0A4P9ZYW4"/>